<dbReference type="InterPro" id="IPR000783">
    <property type="entry name" value="RNA_pol_subH/Rpb5_C"/>
</dbReference>
<dbReference type="GO" id="GO:0005736">
    <property type="term" value="C:RNA polymerase I complex"/>
    <property type="evidence" value="ECO:0007669"/>
    <property type="project" value="TreeGrafter"/>
</dbReference>
<sequence>MTTQNATSGIGAGIITLIYKSRKNVLNLLERQDYNVSDYSNFTATEVNAMYKNKQLDMLLEKNEEDPKTKRKNKIYIRYYLAKNLRPQNIQEMIDDLFQLEEILTKDDTLLIISKDEMNETLTNLMKHIWETDKLFIIIQNIKRLQYVILDNILVPNHRIISEDEAIKIKETYNCSDVNLPEISRFDPVAQAICIRPGQICEIIRPSKTAITAYYYRICV</sequence>
<dbReference type="InterPro" id="IPR035913">
    <property type="entry name" value="RPB5-like_sf"/>
</dbReference>
<dbReference type="GO" id="GO:0005665">
    <property type="term" value="C:RNA polymerase II, core complex"/>
    <property type="evidence" value="ECO:0007669"/>
    <property type="project" value="TreeGrafter"/>
</dbReference>
<dbReference type="PANTHER" id="PTHR10535">
    <property type="entry name" value="DNA-DIRECTED RNA POLYMERASES I, II, AND III SUBUNIT RPABC1"/>
    <property type="match status" value="1"/>
</dbReference>
<feature type="domain" description="RNA polymerase subunit H/Rpb5 C-terminal" evidence="2">
    <location>
        <begin position="149"/>
        <end position="219"/>
    </location>
</feature>
<evidence type="ECO:0000313" key="3">
    <source>
        <dbReference type="EMBL" id="QHT23295.1"/>
    </source>
</evidence>
<dbReference type="Pfam" id="PF01191">
    <property type="entry name" value="RNA_pol_Rpb5_C"/>
    <property type="match status" value="1"/>
</dbReference>
<evidence type="ECO:0000259" key="2">
    <source>
        <dbReference type="Pfam" id="PF01191"/>
    </source>
</evidence>
<dbReference type="EMBL" id="MN739730">
    <property type="protein sequence ID" value="QHT23295.1"/>
    <property type="molecule type" value="Genomic_DNA"/>
</dbReference>
<keyword evidence="1" id="KW-0804">Transcription</keyword>
<reference evidence="3" key="1">
    <citation type="journal article" date="2020" name="Nature">
        <title>Giant virus diversity and host interactions through global metagenomics.</title>
        <authorList>
            <person name="Schulz F."/>
            <person name="Roux S."/>
            <person name="Paez-Espino D."/>
            <person name="Jungbluth S."/>
            <person name="Walsh D.A."/>
            <person name="Denef V.J."/>
            <person name="McMahon K.D."/>
            <person name="Konstantinidis K.T."/>
            <person name="Eloe-Fadrosh E.A."/>
            <person name="Kyrpides N.C."/>
            <person name="Woyke T."/>
        </authorList>
    </citation>
    <scope>NUCLEOTIDE SEQUENCE</scope>
    <source>
        <strain evidence="3">GVMAG-M-3300023179-116</strain>
    </source>
</reference>
<name>A0A6C0E795_9ZZZZ</name>
<dbReference type="GO" id="GO:0003899">
    <property type="term" value="F:DNA-directed RNA polymerase activity"/>
    <property type="evidence" value="ECO:0007669"/>
    <property type="project" value="InterPro"/>
</dbReference>
<dbReference type="GO" id="GO:0006366">
    <property type="term" value="P:transcription by RNA polymerase II"/>
    <property type="evidence" value="ECO:0007669"/>
    <property type="project" value="TreeGrafter"/>
</dbReference>
<accession>A0A6C0E795</accession>
<dbReference type="AlphaFoldDB" id="A0A6C0E795"/>
<dbReference type="GO" id="GO:0006362">
    <property type="term" value="P:transcription elongation by RNA polymerase I"/>
    <property type="evidence" value="ECO:0007669"/>
    <property type="project" value="TreeGrafter"/>
</dbReference>
<dbReference type="GO" id="GO:0042797">
    <property type="term" value="P:tRNA transcription by RNA polymerase III"/>
    <property type="evidence" value="ECO:0007669"/>
    <property type="project" value="TreeGrafter"/>
</dbReference>
<dbReference type="InterPro" id="IPR014381">
    <property type="entry name" value="Arch_Rpo5/euc_Rpb5"/>
</dbReference>
<dbReference type="GO" id="GO:0003677">
    <property type="term" value="F:DNA binding"/>
    <property type="evidence" value="ECO:0007669"/>
    <property type="project" value="InterPro"/>
</dbReference>
<dbReference type="GO" id="GO:0005666">
    <property type="term" value="C:RNA polymerase III complex"/>
    <property type="evidence" value="ECO:0007669"/>
    <property type="project" value="TreeGrafter"/>
</dbReference>
<dbReference type="SUPFAM" id="SSF55287">
    <property type="entry name" value="RPB5-like RNA polymerase subunit"/>
    <property type="match status" value="1"/>
</dbReference>
<dbReference type="Gene3D" id="3.90.940.20">
    <property type="entry name" value="RPB5-like RNA polymerase subunit"/>
    <property type="match status" value="1"/>
</dbReference>
<evidence type="ECO:0000256" key="1">
    <source>
        <dbReference type="ARBA" id="ARBA00023163"/>
    </source>
</evidence>
<dbReference type="PANTHER" id="PTHR10535:SF0">
    <property type="entry name" value="DNA-DIRECTED RNA POLYMERASES I, II, AND III SUBUNIT RPABC1"/>
    <property type="match status" value="1"/>
</dbReference>
<dbReference type="PIRSF" id="PIRSF000747">
    <property type="entry name" value="RPB5"/>
    <property type="match status" value="1"/>
</dbReference>
<protein>
    <recommendedName>
        <fullName evidence="2">RNA polymerase subunit H/Rpb5 C-terminal domain-containing protein</fullName>
    </recommendedName>
</protein>
<proteinExistence type="predicted"/>
<organism evidence="3">
    <name type="scientific">viral metagenome</name>
    <dbReference type="NCBI Taxonomy" id="1070528"/>
    <lineage>
        <taxon>unclassified sequences</taxon>
        <taxon>metagenomes</taxon>
        <taxon>organismal metagenomes</taxon>
    </lineage>
</organism>